<reference evidence="2" key="1">
    <citation type="submission" date="2021-01" db="EMBL/GenBank/DDBJ databases">
        <title>Whole genome shotgun sequence of Planobispora rosea NBRC 15558.</title>
        <authorList>
            <person name="Komaki H."/>
            <person name="Tamura T."/>
        </authorList>
    </citation>
    <scope>NUCLEOTIDE SEQUENCE</scope>
    <source>
        <strain evidence="2">NBRC 15558</strain>
    </source>
</reference>
<dbReference type="Proteomes" id="UP000655044">
    <property type="component" value="Unassembled WGS sequence"/>
</dbReference>
<dbReference type="PANTHER" id="PTHR42815:SF2">
    <property type="entry name" value="FAD-BINDING, PUTATIVE (AFU_ORTHOLOGUE AFUA_6G07600)-RELATED"/>
    <property type="match status" value="1"/>
</dbReference>
<dbReference type="SUPFAM" id="SSF50475">
    <property type="entry name" value="FMN-binding split barrel"/>
    <property type="match status" value="1"/>
</dbReference>
<feature type="compositionally biased region" description="Gly residues" evidence="1">
    <location>
        <begin position="104"/>
        <end position="117"/>
    </location>
</feature>
<feature type="region of interest" description="Disordered" evidence="1">
    <location>
        <begin position="166"/>
        <end position="186"/>
    </location>
</feature>
<evidence type="ECO:0000313" key="2">
    <source>
        <dbReference type="EMBL" id="GIH86131.1"/>
    </source>
</evidence>
<protein>
    <submittedName>
        <fullName evidence="2">Oxidoreductase</fullName>
    </submittedName>
</protein>
<accession>A0A8J3WFQ2</accession>
<feature type="region of interest" description="Disordered" evidence="1">
    <location>
        <begin position="98"/>
        <end position="120"/>
    </location>
</feature>
<comment type="caution">
    <text evidence="2">The sequence shown here is derived from an EMBL/GenBank/DDBJ whole genome shotgun (WGS) entry which is preliminary data.</text>
</comment>
<evidence type="ECO:0000313" key="3">
    <source>
        <dbReference type="Proteomes" id="UP000655044"/>
    </source>
</evidence>
<organism evidence="2 3">
    <name type="scientific">Planobispora rosea</name>
    <dbReference type="NCBI Taxonomy" id="35762"/>
    <lineage>
        <taxon>Bacteria</taxon>
        <taxon>Bacillati</taxon>
        <taxon>Actinomycetota</taxon>
        <taxon>Actinomycetes</taxon>
        <taxon>Streptosporangiales</taxon>
        <taxon>Streptosporangiaceae</taxon>
        <taxon>Planobispora</taxon>
    </lineage>
</organism>
<dbReference type="Gene3D" id="2.30.110.10">
    <property type="entry name" value="Electron Transport, Fmn-binding Protein, Chain A"/>
    <property type="match status" value="1"/>
</dbReference>
<proteinExistence type="predicted"/>
<name>A0A8J3WFQ2_PLARO</name>
<gene>
    <name evidence="2" type="ORF">Pro02_45390</name>
</gene>
<dbReference type="PANTHER" id="PTHR42815">
    <property type="entry name" value="FAD-BINDING, PUTATIVE (AFU_ORTHOLOGUE AFUA_6G07600)-RELATED"/>
    <property type="match status" value="1"/>
</dbReference>
<dbReference type="RefSeq" id="WP_189242834.1">
    <property type="nucleotide sequence ID" value="NZ_BMQP01000023.1"/>
</dbReference>
<dbReference type="EMBL" id="BOOI01000042">
    <property type="protein sequence ID" value="GIH86131.1"/>
    <property type="molecule type" value="Genomic_DNA"/>
</dbReference>
<evidence type="ECO:0000256" key="1">
    <source>
        <dbReference type="SAM" id="MobiDB-lite"/>
    </source>
</evidence>
<sequence length="338" mass="35147">MRHDGEVAVQLRAGVRRAGELGSARTRAEIPAVAGDFLGTQRMLVIGAADASGRVWASALTGPAGFARPYGERTVVVGALPGPHDPLAGVLGAGRAPDAARAPGGAGGAPEGAGGHDIGTLAIEPGTRRRMRVNGRARRDGDRLVIHTEQVYSNCPKYIQTRVITEDPAPAPDPGSTEGTGGTGGTGALTGTTLTAGQRAWIAHADTFFVATRAAGLGADVSHRGGNPGFVRVLGGRRLVWPDYQGNSMYMTLGNLELDERCGLLFLDWESGDALHMTGRARVNWDPGGVPGAERLVEFDVDEVVQIGGAIPLRWTFGDYSRHNPPVEGVDGLLTAGA</sequence>
<keyword evidence="3" id="KW-1185">Reference proteome</keyword>
<dbReference type="AlphaFoldDB" id="A0A8J3WFQ2"/>
<dbReference type="InterPro" id="IPR012349">
    <property type="entry name" value="Split_barrel_FMN-bd"/>
</dbReference>